<gene>
    <name evidence="2" type="ORF">BJY01DRAFT_258499</name>
</gene>
<dbReference type="Pfam" id="PF00753">
    <property type="entry name" value="Lactamase_B"/>
    <property type="match status" value="1"/>
</dbReference>
<dbReference type="Gene3D" id="3.60.15.10">
    <property type="entry name" value="Ribonuclease Z/Hydroxyacylglutathione hydrolase-like"/>
    <property type="match status" value="1"/>
</dbReference>
<evidence type="ECO:0000313" key="3">
    <source>
        <dbReference type="Proteomes" id="UP001610446"/>
    </source>
</evidence>
<dbReference type="SUPFAM" id="SSF56281">
    <property type="entry name" value="Metallo-hydrolase/oxidoreductase"/>
    <property type="match status" value="1"/>
</dbReference>
<dbReference type="SMART" id="SM00849">
    <property type="entry name" value="Lactamase_B"/>
    <property type="match status" value="1"/>
</dbReference>
<dbReference type="CDD" id="cd07739">
    <property type="entry name" value="metallo-hydrolase-like_MBL-fold"/>
    <property type="match status" value="1"/>
</dbReference>
<evidence type="ECO:0000313" key="2">
    <source>
        <dbReference type="EMBL" id="KAL2837009.1"/>
    </source>
</evidence>
<comment type="caution">
    <text evidence="2">The sequence shown here is derived from an EMBL/GenBank/DDBJ whole genome shotgun (WGS) entry which is preliminary data.</text>
</comment>
<dbReference type="PANTHER" id="PTHR42951">
    <property type="entry name" value="METALLO-BETA-LACTAMASE DOMAIN-CONTAINING"/>
    <property type="match status" value="1"/>
</dbReference>
<accession>A0ABR4JAC8</accession>
<sequence>MPPILQADVYVSSRLPLAIKRAGEPSLFSPISCTLIHGSTDAALVDTPISISQTEDLAAWIKATAPRKSLRYVYITHGHGDHCFGIPTLRAHWPDLVVVATAGTVAHMREQLGPAILEGTWLTLFPNGQIAAVDDLQRELSLVQTLTGSPKPVSFTLEDHKLHAIEVGHTDTHDTTVLHVPSLRLVVAGDAVYGDVHQYFGEANTPAKRAEWLRALDTIEALDAQTVVAGHKRAGTVDGLFNLRKTRQYILDFEDAVAKTKDWKELAGEMQRIYPNRINPHAILRGAAAAFPEGGVVGAKV</sequence>
<dbReference type="InterPro" id="IPR050855">
    <property type="entry name" value="NDM-1-like"/>
</dbReference>
<protein>
    <submittedName>
        <fullName evidence="2">Beta-lactamase-like protein</fullName>
    </submittedName>
</protein>
<organism evidence="2 3">
    <name type="scientific">Aspergillus pseudoustus</name>
    <dbReference type="NCBI Taxonomy" id="1810923"/>
    <lineage>
        <taxon>Eukaryota</taxon>
        <taxon>Fungi</taxon>
        <taxon>Dikarya</taxon>
        <taxon>Ascomycota</taxon>
        <taxon>Pezizomycotina</taxon>
        <taxon>Eurotiomycetes</taxon>
        <taxon>Eurotiomycetidae</taxon>
        <taxon>Eurotiales</taxon>
        <taxon>Aspergillaceae</taxon>
        <taxon>Aspergillus</taxon>
        <taxon>Aspergillus subgen. Nidulantes</taxon>
    </lineage>
</organism>
<evidence type="ECO:0000259" key="1">
    <source>
        <dbReference type="SMART" id="SM00849"/>
    </source>
</evidence>
<dbReference type="InterPro" id="IPR001279">
    <property type="entry name" value="Metallo-B-lactamas"/>
</dbReference>
<reference evidence="2 3" key="1">
    <citation type="submission" date="2024-07" db="EMBL/GenBank/DDBJ databases">
        <title>Section-level genome sequencing and comparative genomics of Aspergillus sections Usti and Cavernicolus.</title>
        <authorList>
            <consortium name="Lawrence Berkeley National Laboratory"/>
            <person name="Nybo J.L."/>
            <person name="Vesth T.C."/>
            <person name="Theobald S."/>
            <person name="Frisvad J.C."/>
            <person name="Larsen T.O."/>
            <person name="Kjaerboelling I."/>
            <person name="Rothschild-Mancinelli K."/>
            <person name="Lyhne E.K."/>
            <person name="Kogle M.E."/>
            <person name="Barry K."/>
            <person name="Clum A."/>
            <person name="Na H."/>
            <person name="Ledsgaard L."/>
            <person name="Lin J."/>
            <person name="Lipzen A."/>
            <person name="Kuo A."/>
            <person name="Riley R."/>
            <person name="Mondo S."/>
            <person name="Labutti K."/>
            <person name="Haridas S."/>
            <person name="Pangalinan J."/>
            <person name="Salamov A.A."/>
            <person name="Simmons B.A."/>
            <person name="Magnuson J.K."/>
            <person name="Chen J."/>
            <person name="Drula E."/>
            <person name="Henrissat B."/>
            <person name="Wiebenga A."/>
            <person name="Lubbers R.J."/>
            <person name="Gomes A.C."/>
            <person name="Makela M.R."/>
            <person name="Stajich J."/>
            <person name="Grigoriev I.V."/>
            <person name="Mortensen U.H."/>
            <person name="De Vries R.P."/>
            <person name="Baker S.E."/>
            <person name="Andersen M.R."/>
        </authorList>
    </citation>
    <scope>NUCLEOTIDE SEQUENCE [LARGE SCALE GENOMIC DNA]</scope>
    <source>
        <strain evidence="2 3">CBS 123904</strain>
    </source>
</reference>
<name>A0ABR4JAC8_9EURO</name>
<proteinExistence type="predicted"/>
<dbReference type="InterPro" id="IPR036866">
    <property type="entry name" value="RibonucZ/Hydroxyglut_hydro"/>
</dbReference>
<feature type="domain" description="Metallo-beta-lactamase" evidence="1">
    <location>
        <begin position="30"/>
        <end position="231"/>
    </location>
</feature>
<dbReference type="Proteomes" id="UP001610446">
    <property type="component" value="Unassembled WGS sequence"/>
</dbReference>
<dbReference type="EMBL" id="JBFXLU010000168">
    <property type="protein sequence ID" value="KAL2837009.1"/>
    <property type="molecule type" value="Genomic_DNA"/>
</dbReference>
<dbReference type="PANTHER" id="PTHR42951:SF14">
    <property type="entry name" value="METALLO-BETA-LACTAMASE SUPERFAMILY PROTEIN"/>
    <property type="match status" value="1"/>
</dbReference>
<keyword evidence="3" id="KW-1185">Reference proteome</keyword>